<evidence type="ECO:0000256" key="2">
    <source>
        <dbReference type="SAM" id="Phobius"/>
    </source>
</evidence>
<accession>A0AAV2Q3F5</accession>
<keyword evidence="1" id="KW-1015">Disulfide bond</keyword>
<feature type="domain" description="ShKT" evidence="3">
    <location>
        <begin position="61"/>
        <end position="93"/>
    </location>
</feature>
<feature type="non-terminal residue" evidence="4">
    <location>
        <position position="1"/>
    </location>
</feature>
<name>A0AAV2Q3F5_MEGNR</name>
<evidence type="ECO:0000313" key="5">
    <source>
        <dbReference type="Proteomes" id="UP001497623"/>
    </source>
</evidence>
<dbReference type="EMBL" id="CAXKWB010003180">
    <property type="protein sequence ID" value="CAL4068504.1"/>
    <property type="molecule type" value="Genomic_DNA"/>
</dbReference>
<reference evidence="4 5" key="1">
    <citation type="submission" date="2024-05" db="EMBL/GenBank/DDBJ databases">
        <authorList>
            <person name="Wallberg A."/>
        </authorList>
    </citation>
    <scope>NUCLEOTIDE SEQUENCE [LARGE SCALE GENOMIC DNA]</scope>
</reference>
<keyword evidence="2" id="KW-0812">Transmembrane</keyword>
<keyword evidence="2" id="KW-1133">Transmembrane helix</keyword>
<dbReference type="InterPro" id="IPR003582">
    <property type="entry name" value="ShKT_dom"/>
</dbReference>
<feature type="non-terminal residue" evidence="4">
    <location>
        <position position="272"/>
    </location>
</feature>
<organism evidence="4 5">
    <name type="scientific">Meganyctiphanes norvegica</name>
    <name type="common">Northern krill</name>
    <name type="synonym">Thysanopoda norvegica</name>
    <dbReference type="NCBI Taxonomy" id="48144"/>
    <lineage>
        <taxon>Eukaryota</taxon>
        <taxon>Metazoa</taxon>
        <taxon>Ecdysozoa</taxon>
        <taxon>Arthropoda</taxon>
        <taxon>Crustacea</taxon>
        <taxon>Multicrustacea</taxon>
        <taxon>Malacostraca</taxon>
        <taxon>Eumalacostraca</taxon>
        <taxon>Eucarida</taxon>
        <taxon>Euphausiacea</taxon>
        <taxon>Euphausiidae</taxon>
        <taxon>Meganyctiphanes</taxon>
    </lineage>
</organism>
<feature type="transmembrane region" description="Helical" evidence="2">
    <location>
        <begin position="12"/>
        <end position="33"/>
    </location>
</feature>
<feature type="disulfide bond" evidence="1">
    <location>
        <begin position="68"/>
        <end position="86"/>
    </location>
</feature>
<evidence type="ECO:0000259" key="3">
    <source>
        <dbReference type="PROSITE" id="PS51670"/>
    </source>
</evidence>
<gene>
    <name evidence="4" type="ORF">MNOR_LOCUS7306</name>
</gene>
<keyword evidence="2" id="KW-0472">Membrane</keyword>
<dbReference type="Pfam" id="PF00094">
    <property type="entry name" value="VWD"/>
    <property type="match status" value="1"/>
</dbReference>
<protein>
    <recommendedName>
        <fullName evidence="3">ShKT domain-containing protein</fullName>
    </recommendedName>
</protein>
<keyword evidence="5" id="KW-1185">Reference proteome</keyword>
<dbReference type="InterPro" id="IPR001846">
    <property type="entry name" value="VWF_type-D"/>
</dbReference>
<dbReference type="PROSITE" id="PS51670">
    <property type="entry name" value="SHKT"/>
    <property type="match status" value="1"/>
</dbReference>
<dbReference type="SMART" id="SM00254">
    <property type="entry name" value="ShKT"/>
    <property type="match status" value="1"/>
</dbReference>
<feature type="disulfide bond" evidence="1">
    <location>
        <begin position="77"/>
        <end position="90"/>
    </location>
</feature>
<dbReference type="Proteomes" id="UP001497623">
    <property type="component" value="Unassembled WGS sequence"/>
</dbReference>
<evidence type="ECO:0000256" key="1">
    <source>
        <dbReference type="PROSITE-ProRule" id="PRU01005"/>
    </source>
</evidence>
<dbReference type="AlphaFoldDB" id="A0AAV2Q3F5"/>
<comment type="caution">
    <text evidence="4">The sequence shown here is derived from an EMBL/GenBank/DDBJ whole genome shotgun (WGS) entry which is preliminary data.</text>
</comment>
<proteinExistence type="predicted"/>
<evidence type="ECO:0000313" key="4">
    <source>
        <dbReference type="EMBL" id="CAL4068504.1"/>
    </source>
</evidence>
<comment type="caution">
    <text evidence="1">Lacks conserved residue(s) required for the propagation of feature annotation.</text>
</comment>
<sequence length="272" mass="30349">SLLALNFHSRMWHQLGVLTVIATLVVLLLGVHATNRRNHGQRGGGTTLENILQPELQDPGCVDRFSSCPSWAKKGLCCDQFYFDRCQLSCSTCGPGPQACNVSGRIYPSGTKFQENCMSFHCQDGEFYTSNKYNSECGTCLIQNDPHFSSYHDVKFDWHGHETYVLSQNGSDPCSAEYVNALFSDCDTGLPWATCLDTIYFLPQPDTYISIVKGDVIYNSLVTVNSIVNNITTQEDGKLHILDGAVDSEFPVLAWYYDDCLHFMGSKDQGYL</sequence>